<dbReference type="InterPro" id="IPR027843">
    <property type="entry name" value="DUF4440"/>
</dbReference>
<evidence type="ECO:0000259" key="1">
    <source>
        <dbReference type="Pfam" id="PF14534"/>
    </source>
</evidence>
<name>A0AAP9QY11_KLEAE</name>
<dbReference type="InterPro" id="IPR032710">
    <property type="entry name" value="NTF2-like_dom_sf"/>
</dbReference>
<evidence type="ECO:0000313" key="2">
    <source>
        <dbReference type="EMBL" id="QMR40872.1"/>
    </source>
</evidence>
<dbReference type="EMBL" id="CP055904">
    <property type="protein sequence ID" value="QMR40872.1"/>
    <property type="molecule type" value="Genomic_DNA"/>
</dbReference>
<dbReference type="SUPFAM" id="SSF54427">
    <property type="entry name" value="NTF2-like"/>
    <property type="match status" value="1"/>
</dbReference>
<evidence type="ECO:0000313" key="3">
    <source>
        <dbReference type="Proteomes" id="UP000514462"/>
    </source>
</evidence>
<dbReference type="AlphaFoldDB" id="A0AAP9QY11"/>
<dbReference type="InterPro" id="IPR016918">
    <property type="entry name" value="UCP029394"/>
</dbReference>
<dbReference type="Pfam" id="PF14534">
    <property type="entry name" value="DUF4440"/>
    <property type="match status" value="1"/>
</dbReference>
<dbReference type="PIRSF" id="PIRSF029394">
    <property type="entry name" value="UCP029394"/>
    <property type="match status" value="1"/>
</dbReference>
<feature type="domain" description="DUF4440" evidence="1">
    <location>
        <begin position="23"/>
        <end position="113"/>
    </location>
</feature>
<protein>
    <submittedName>
        <fullName evidence="2">DUF4440 domain-containing protein</fullName>
    </submittedName>
</protein>
<gene>
    <name evidence="2" type="ORF">HV331_15785</name>
</gene>
<proteinExistence type="predicted"/>
<accession>A0AAP9QY11</accession>
<sequence>MNPWIQEVIDAHVIIEQWLGRKEGSAQALMSRFAQEFTMVPISGAKMDYPTVSGFFHSAGGSRPGLSIVVDNAQVLSEWQDGGAVLYRESQTLPEQGEVVRWSTAIFQRIEGKILWRHLQETRIG</sequence>
<reference evidence="3" key="1">
    <citation type="submission" date="2020-06" db="EMBL/GenBank/DDBJ databases">
        <title>REHAB project genomes.</title>
        <authorList>
            <person name="Shaw L.P."/>
        </authorList>
    </citation>
    <scope>NUCLEOTIDE SEQUENCE [LARGE SCALE GENOMIC DNA]</scope>
    <source>
        <strain evidence="3">RHBSTW-00938</strain>
    </source>
</reference>
<dbReference type="Proteomes" id="UP000514462">
    <property type="component" value="Chromosome"/>
</dbReference>
<dbReference type="Gene3D" id="3.10.450.50">
    <property type="match status" value="1"/>
</dbReference>
<dbReference type="RefSeq" id="WP_045377430.1">
    <property type="nucleotide sequence ID" value="NZ_CABHFP010000001.1"/>
</dbReference>
<organism evidence="2 3">
    <name type="scientific">Klebsiella aerogenes</name>
    <name type="common">Enterobacter aerogenes</name>
    <dbReference type="NCBI Taxonomy" id="548"/>
    <lineage>
        <taxon>Bacteria</taxon>
        <taxon>Pseudomonadati</taxon>
        <taxon>Pseudomonadota</taxon>
        <taxon>Gammaproteobacteria</taxon>
        <taxon>Enterobacterales</taxon>
        <taxon>Enterobacteriaceae</taxon>
        <taxon>Klebsiella/Raoultella group</taxon>
        <taxon>Klebsiella</taxon>
    </lineage>
</organism>